<proteinExistence type="predicted"/>
<name>A0A2K0U2E8_TRIHA</name>
<keyword evidence="1" id="KW-0175">Coiled coil</keyword>
<evidence type="ECO:0000256" key="2">
    <source>
        <dbReference type="SAM" id="MobiDB-lite"/>
    </source>
</evidence>
<feature type="compositionally biased region" description="Low complexity" evidence="2">
    <location>
        <begin position="9"/>
        <end position="24"/>
    </location>
</feature>
<feature type="region of interest" description="Disordered" evidence="2">
    <location>
        <begin position="407"/>
        <end position="589"/>
    </location>
</feature>
<feature type="region of interest" description="Disordered" evidence="2">
    <location>
        <begin position="613"/>
        <end position="632"/>
    </location>
</feature>
<dbReference type="AlphaFoldDB" id="A0A2K0U2E8"/>
<organism evidence="3 4">
    <name type="scientific">Trichoderma harzianum</name>
    <name type="common">Hypocrea lixii</name>
    <dbReference type="NCBI Taxonomy" id="5544"/>
    <lineage>
        <taxon>Eukaryota</taxon>
        <taxon>Fungi</taxon>
        <taxon>Dikarya</taxon>
        <taxon>Ascomycota</taxon>
        <taxon>Pezizomycotina</taxon>
        <taxon>Sordariomycetes</taxon>
        <taxon>Hypocreomycetidae</taxon>
        <taxon>Hypocreales</taxon>
        <taxon>Hypocreaceae</taxon>
        <taxon>Trichoderma</taxon>
    </lineage>
</organism>
<protein>
    <submittedName>
        <fullName evidence="3">Uncharacterized protein</fullName>
    </submittedName>
</protein>
<evidence type="ECO:0000313" key="3">
    <source>
        <dbReference type="EMBL" id="PNP51946.1"/>
    </source>
</evidence>
<feature type="compositionally biased region" description="Basic and acidic residues" evidence="2">
    <location>
        <begin position="435"/>
        <end position="451"/>
    </location>
</feature>
<feature type="region of interest" description="Disordered" evidence="2">
    <location>
        <begin position="304"/>
        <end position="359"/>
    </location>
</feature>
<reference evidence="3 4" key="1">
    <citation type="submission" date="2017-02" db="EMBL/GenBank/DDBJ databases">
        <title>Genomes of Trichoderma spp. with biocontrol activity.</title>
        <authorList>
            <person name="Gardiner D."/>
            <person name="Kazan K."/>
            <person name="Vos C."/>
            <person name="Harvey P."/>
        </authorList>
    </citation>
    <scope>NUCLEOTIDE SEQUENCE [LARGE SCALE GENOMIC DNA]</scope>
    <source>
        <strain evidence="3 4">Tr1</strain>
    </source>
</reference>
<feature type="region of interest" description="Disordered" evidence="2">
    <location>
        <begin position="220"/>
        <end position="287"/>
    </location>
</feature>
<feature type="coiled-coil region" evidence="1">
    <location>
        <begin position="133"/>
        <end position="162"/>
    </location>
</feature>
<dbReference type="EMBL" id="MTYI01000111">
    <property type="protein sequence ID" value="PNP51946.1"/>
    <property type="molecule type" value="Genomic_DNA"/>
</dbReference>
<dbReference type="OrthoDB" id="5333304at2759"/>
<gene>
    <name evidence="3" type="ORF">THARTR1_07155</name>
</gene>
<feature type="compositionally biased region" description="Basic and acidic residues" evidence="2">
    <location>
        <begin position="613"/>
        <end position="624"/>
    </location>
</feature>
<evidence type="ECO:0000256" key="1">
    <source>
        <dbReference type="SAM" id="Coils"/>
    </source>
</evidence>
<evidence type="ECO:0000313" key="4">
    <source>
        <dbReference type="Proteomes" id="UP000236290"/>
    </source>
</evidence>
<feature type="compositionally biased region" description="Polar residues" evidence="2">
    <location>
        <begin position="330"/>
        <end position="347"/>
    </location>
</feature>
<feature type="region of interest" description="Disordered" evidence="2">
    <location>
        <begin position="1"/>
        <end position="31"/>
    </location>
</feature>
<dbReference type="Proteomes" id="UP000236290">
    <property type="component" value="Unassembled WGS sequence"/>
</dbReference>
<comment type="caution">
    <text evidence="3">The sequence shown here is derived from an EMBL/GenBank/DDBJ whole genome shotgun (WGS) entry which is preliminary data.</text>
</comment>
<sequence>MGPGDSGPAAPTRANASASASASAKLTEKEAKEIKEYEKIVRFRDAILAGTHPTIKLPPGLTALSQPTINYAKAPSQPGKVDARPGSLQQSARKIQSQNPTLLQPVANARATAIDPQRPKPFPTKTTAINPILLEKSDELVRAEIQLQRQRIERSLRDEIEQRRVSKQVQAEPVNEFDLSDVLAKALTIVQATTIPFAANGGLIANHEAASDSFDDNTFYSSKHDTPESNLTSRVRHSTDDAMLIDGRRPSQSSLHQSTRHGNDTAASTNSCHAAAPPPQPPSQTHAPMANVVVSRPEKVRVPGLHTLANGGNAPVTQGPAPTQPDRALQTASQGSENDESQYNPNQPLLPRPPVIRNHDLIPVAPQPAKIAPLTVVNVQTPVVDDSPMTESFGTSAQVPALRNASLPAVASSDSSSQGGRDTERRRGKKKRKADRQAPEAEAGPRIKVEPRSPSPLTAPAYTRPSKRPRQSQGHANESGQTELRYAQPPPNASYEQPLPRFRGEQAPMAYQEPGPAPYLAQPASSSSIRGEPVGELNRNGDFFSGHRRLSGESYARPLPPGETYVRHPQPQPRDMVSYHHPPPREMHGPTAAPQVVAYGSFQEPTRVYREPIDGPRASVRPEGESFIIPPRPPTRVMVDSYGREFVEPVIHSGRQSVAPLPRPGEPEVVYERLPPRLPSSNLGAGAYNEGNVVYTRPLSVYDPARKVYVSEPEYPYDHRDGQYREHSLQQRGYIQIVRSHDGRIIEERPAEYVPRQTSYRPSRLEPVPPFIRMHSTHPDAAGREYNGGIHMDGRHPEGPQPYAREYSYAGSPMQRAPTVHREYSMRPPERERYHEPHRGATRGSDEIAFIERPRGASREIVYVDDAREIYR</sequence>
<accession>A0A2K0U2E8</accession>
<feature type="compositionally biased region" description="Low complexity" evidence="2">
    <location>
        <begin position="407"/>
        <end position="417"/>
    </location>
</feature>
<feature type="compositionally biased region" description="Polar residues" evidence="2">
    <location>
        <begin position="471"/>
        <end position="482"/>
    </location>
</feature>